<evidence type="ECO:0000256" key="13">
    <source>
        <dbReference type="ARBA" id="ARBA00023136"/>
    </source>
</evidence>
<sequence>MLYTNTPTSLLTWAVSHSSYYVTNQSITVMYNLGMLSGISFGIQVASGIVIALSYVGHYDYSFLVLADLMRDGVLGWILRGVHANGASVVFLFMYMHVVRNMGYSNGTVVYYLVWLAGLIVWLLMMGVAFLGYVLPWGLMSYWALTVITNLITVIPIVGVDILYYVWGGYYVTSTTLHRLFGMHFLLPFLILLLLMVHLMVLHVYGSGNASITSTGYLDHEHFLIFYYKDLLSALWSIAIFILCIFVYSDTLHHADNYCYVDRFVTPKHIVPEWYFLPFYALLRACSNKQIGVLMLVMGIVIFLFLVSIHTSLRYSRSLGVEVETGVLVYTLLLLGILGQSSPIYPYVETSGVLSVVVFGIHIMF</sequence>
<keyword evidence="10 14" id="KW-1133">Transmembrane helix</keyword>
<evidence type="ECO:0000256" key="5">
    <source>
        <dbReference type="ARBA" id="ARBA00022660"/>
    </source>
</evidence>
<dbReference type="GO" id="GO:0016491">
    <property type="term" value="F:oxidoreductase activity"/>
    <property type="evidence" value="ECO:0007669"/>
    <property type="project" value="UniProtKB-UniRule"/>
</dbReference>
<dbReference type="SUPFAM" id="SSF81342">
    <property type="entry name" value="Transmembrane di-heme cytochromes"/>
    <property type="match status" value="1"/>
</dbReference>
<evidence type="ECO:0000256" key="4">
    <source>
        <dbReference type="ARBA" id="ARBA00022617"/>
    </source>
</evidence>
<evidence type="ECO:0000256" key="1">
    <source>
        <dbReference type="ARBA" id="ARBA00004448"/>
    </source>
</evidence>
<keyword evidence="11 14" id="KW-0408">Iron</keyword>
<evidence type="ECO:0000256" key="9">
    <source>
        <dbReference type="ARBA" id="ARBA00022982"/>
    </source>
</evidence>
<evidence type="ECO:0000256" key="2">
    <source>
        <dbReference type="ARBA" id="ARBA00013531"/>
    </source>
</evidence>
<organism evidence="17">
    <name type="scientific">Sulcionema specki</name>
    <dbReference type="NCBI Taxonomy" id="2016126"/>
    <lineage>
        <taxon>Eukaryota</taxon>
        <taxon>Discoba</taxon>
        <taxon>Euglenozoa</taxon>
        <taxon>Diplonemea</taxon>
        <taxon>Diplonemidae</taxon>
        <taxon>Sulcionema</taxon>
    </lineage>
</organism>
<feature type="domain" description="Cytochrome b/b6 C-terminal region profile" evidence="16">
    <location>
        <begin position="212"/>
        <end position="365"/>
    </location>
</feature>
<feature type="transmembrane region" description="Helical" evidence="14">
    <location>
        <begin position="77"/>
        <end position="98"/>
    </location>
</feature>
<proteinExistence type="evidence at transcript level"/>
<dbReference type="Pfam" id="PF00033">
    <property type="entry name" value="Cytochrome_B"/>
    <property type="match status" value="1"/>
</dbReference>
<keyword evidence="3 14" id="KW-0813">Transport</keyword>
<dbReference type="SUPFAM" id="SSF81648">
    <property type="entry name" value="a domain/subunit of cytochrome bc1 complex (Ubiquinol-cytochrome c reductase)"/>
    <property type="match status" value="1"/>
</dbReference>
<dbReference type="InterPro" id="IPR036150">
    <property type="entry name" value="Cyt_b/b6_C_sf"/>
</dbReference>
<feature type="transmembrane region" description="Helical" evidence="14">
    <location>
        <begin position="185"/>
        <end position="205"/>
    </location>
</feature>
<accession>A0A6G5ZUY1</accession>
<feature type="transmembrane region" description="Helical" evidence="14">
    <location>
        <begin position="142"/>
        <end position="165"/>
    </location>
</feature>
<evidence type="ECO:0000256" key="12">
    <source>
        <dbReference type="ARBA" id="ARBA00023128"/>
    </source>
</evidence>
<dbReference type="GO" id="GO:0022904">
    <property type="term" value="P:respiratory electron transport chain"/>
    <property type="evidence" value="ECO:0007669"/>
    <property type="project" value="InterPro"/>
</dbReference>
<protein>
    <recommendedName>
        <fullName evidence="2 14">Cytochrome b</fullName>
    </recommendedName>
</protein>
<geneLocation type="mitochondrion" evidence="17"/>
<keyword evidence="12 14" id="KW-0496">Mitochondrion</keyword>
<name>A0A6G5ZUY1_9EUGL</name>
<comment type="similarity">
    <text evidence="14">Belongs to the cytochrome b family.</text>
</comment>
<feature type="transmembrane region" description="Helical" evidence="14">
    <location>
        <begin position="110"/>
        <end position="135"/>
    </location>
</feature>
<dbReference type="InterPro" id="IPR016174">
    <property type="entry name" value="Di-haem_cyt_TM"/>
</dbReference>
<comment type="subcellular location">
    <subcellularLocation>
        <location evidence="1">Mitochondrion inner membrane</location>
        <topology evidence="1">Multi-pass membrane protein</topology>
    </subcellularLocation>
</comment>
<keyword evidence="5 14" id="KW-0679">Respiratory chain</keyword>
<dbReference type="PROSITE" id="PS51003">
    <property type="entry name" value="CYTB_CTER"/>
    <property type="match status" value="1"/>
</dbReference>
<evidence type="ECO:0000256" key="7">
    <source>
        <dbReference type="ARBA" id="ARBA00022723"/>
    </source>
</evidence>
<comment type="cofactor">
    <cofactor evidence="14">
        <name>heme b</name>
        <dbReference type="ChEBI" id="CHEBI:60344"/>
    </cofactor>
    <text evidence="14">Binds 2 heme groups non-covalently.</text>
</comment>
<keyword evidence="8" id="KW-0999">Mitochondrion inner membrane</keyword>
<dbReference type="GO" id="GO:0005743">
    <property type="term" value="C:mitochondrial inner membrane"/>
    <property type="evidence" value="ECO:0007669"/>
    <property type="project" value="UniProtKB-SubCell"/>
</dbReference>
<feature type="transmembrane region" description="Helical" evidence="14">
    <location>
        <begin position="226"/>
        <end position="248"/>
    </location>
</feature>
<feature type="domain" description="Cytochrome b/b6 N-terminal region profile" evidence="15">
    <location>
        <begin position="1"/>
        <end position="211"/>
    </location>
</feature>
<dbReference type="InterPro" id="IPR027387">
    <property type="entry name" value="Cytb/b6-like_sf"/>
</dbReference>
<keyword evidence="13 14" id="KW-0472">Membrane</keyword>
<evidence type="ECO:0000256" key="10">
    <source>
        <dbReference type="ARBA" id="ARBA00022989"/>
    </source>
</evidence>
<dbReference type="PANTHER" id="PTHR19271:SF16">
    <property type="entry name" value="CYTOCHROME B"/>
    <property type="match status" value="1"/>
</dbReference>
<dbReference type="PANTHER" id="PTHR19271">
    <property type="entry name" value="CYTOCHROME B"/>
    <property type="match status" value="1"/>
</dbReference>
<evidence type="ECO:0000259" key="16">
    <source>
        <dbReference type="PROSITE" id="PS51003"/>
    </source>
</evidence>
<keyword evidence="7 14" id="KW-0479">Metal-binding</keyword>
<dbReference type="EMBL" id="MN109402">
    <property type="protein sequence ID" value="QHQ98699.1"/>
    <property type="molecule type" value="mRNA"/>
</dbReference>
<feature type="transmembrane region" description="Helical" evidence="14">
    <location>
        <begin position="29"/>
        <end position="56"/>
    </location>
</feature>
<evidence type="ECO:0000256" key="11">
    <source>
        <dbReference type="ARBA" id="ARBA00023004"/>
    </source>
</evidence>
<evidence type="ECO:0000256" key="8">
    <source>
        <dbReference type="ARBA" id="ARBA00022792"/>
    </source>
</evidence>
<dbReference type="AlphaFoldDB" id="A0A6G5ZUY1"/>
<keyword evidence="9 14" id="KW-0249">Electron transport</keyword>
<dbReference type="Gene3D" id="1.20.810.10">
    <property type="entry name" value="Cytochrome Bc1 Complex, Chain C"/>
    <property type="match status" value="1"/>
</dbReference>
<keyword evidence="6 14" id="KW-0812">Transmembrane</keyword>
<dbReference type="GO" id="GO:0046872">
    <property type="term" value="F:metal ion binding"/>
    <property type="evidence" value="ECO:0007669"/>
    <property type="project" value="UniProtKB-UniRule"/>
</dbReference>
<evidence type="ECO:0000259" key="15">
    <source>
        <dbReference type="PROSITE" id="PS51002"/>
    </source>
</evidence>
<dbReference type="PROSITE" id="PS51002">
    <property type="entry name" value="CYTB_NTER"/>
    <property type="match status" value="1"/>
</dbReference>
<evidence type="ECO:0000313" key="17">
    <source>
        <dbReference type="EMBL" id="QHQ98699.1"/>
    </source>
</evidence>
<evidence type="ECO:0000256" key="14">
    <source>
        <dbReference type="RuleBase" id="RU362117"/>
    </source>
</evidence>
<reference evidence="17" key="1">
    <citation type="journal article" date="2020" name="Nucleic Acids Res.">
        <title>Gene fragmentation and RNA editing without borders: eccentric mitochondrial genomes of diplonemids.</title>
        <authorList>
            <person name="Kaur B."/>
            <person name="Zahonova K."/>
            <person name="Valach M."/>
            <person name="Faktorova D."/>
            <person name="Prokopchuk G."/>
            <person name="Burger G."/>
            <person name="Lukes J."/>
        </authorList>
    </citation>
    <scope>NUCLEOTIDE SEQUENCE</scope>
</reference>
<feature type="transmembrane region" description="Helical" evidence="14">
    <location>
        <begin position="290"/>
        <end position="307"/>
    </location>
</feature>
<dbReference type="InterPro" id="IPR005797">
    <property type="entry name" value="Cyt_b/b6_N"/>
</dbReference>
<keyword evidence="4 14" id="KW-0349">Heme</keyword>
<evidence type="ECO:0000256" key="3">
    <source>
        <dbReference type="ARBA" id="ARBA00022448"/>
    </source>
</evidence>
<dbReference type="Pfam" id="PF00032">
    <property type="entry name" value="Cytochrom_B_C"/>
    <property type="match status" value="1"/>
</dbReference>
<dbReference type="InterPro" id="IPR005798">
    <property type="entry name" value="Cyt_b/b6_C"/>
</dbReference>
<evidence type="ECO:0000256" key="6">
    <source>
        <dbReference type="ARBA" id="ARBA00022692"/>
    </source>
</evidence>
<comment type="function">
    <text evidence="14">Component of the ubiquinol-cytochrome c reductase complex (complex III or cytochrome b-c1 complex) that is part of the mitochondrial respiratory chain. The b-c1 complex mediates electron transfer from ubiquinol to cytochrome c. Contributes to the generation of a proton gradient across the mitochondrial membrane that is then used for ATP synthesis.</text>
</comment>
<feature type="transmembrane region" description="Helical" evidence="14">
    <location>
        <begin position="319"/>
        <end position="338"/>
    </location>
</feature>
<dbReference type="GO" id="GO:0009055">
    <property type="term" value="F:electron transfer activity"/>
    <property type="evidence" value="ECO:0007669"/>
    <property type="project" value="InterPro"/>
</dbReference>